<evidence type="ECO:0000313" key="2">
    <source>
        <dbReference type="EMBL" id="SFE90589.1"/>
    </source>
</evidence>
<keyword evidence="3" id="KW-1185">Reference proteome</keyword>
<evidence type="ECO:0000313" key="3">
    <source>
        <dbReference type="Proteomes" id="UP000181976"/>
    </source>
</evidence>
<accession>A0A1I2ECZ0</accession>
<evidence type="ECO:0000256" key="1">
    <source>
        <dbReference type="SAM" id="Coils"/>
    </source>
</evidence>
<dbReference type="Proteomes" id="UP000181976">
    <property type="component" value="Unassembled WGS sequence"/>
</dbReference>
<sequence>MVNPNLELVAELGNRIDRLAELYLNVKRENEMLRNEVAQLTSQLKEAVASKAEMEKKLELVKMSKVIESGADDIQLTKNRINQIVREIDKCIALLNR</sequence>
<dbReference type="eggNOG" id="ENOG5033ANW">
    <property type="taxonomic scope" value="Bacteria"/>
</dbReference>
<gene>
    <name evidence="2" type="ORF">SAMN05444380_12228</name>
</gene>
<feature type="coiled-coil region" evidence="1">
    <location>
        <begin position="9"/>
        <end position="57"/>
    </location>
</feature>
<protein>
    <recommendedName>
        <fullName evidence="4">Cell division protein ZapB</fullName>
    </recommendedName>
</protein>
<dbReference type="EMBL" id="FONA01000022">
    <property type="protein sequence ID" value="SFE90589.1"/>
    <property type="molecule type" value="Genomic_DNA"/>
</dbReference>
<dbReference type="SUPFAM" id="SSF58022">
    <property type="entry name" value="XRCC4, C-terminal oligomerization domain"/>
    <property type="match status" value="1"/>
</dbReference>
<organism evidence="2 3">
    <name type="scientific">Thermophagus xiamenensis</name>
    <dbReference type="NCBI Taxonomy" id="385682"/>
    <lineage>
        <taxon>Bacteria</taxon>
        <taxon>Pseudomonadati</taxon>
        <taxon>Bacteroidota</taxon>
        <taxon>Bacteroidia</taxon>
        <taxon>Marinilabiliales</taxon>
        <taxon>Marinilabiliaceae</taxon>
        <taxon>Thermophagus</taxon>
    </lineage>
</organism>
<dbReference type="InParanoid" id="A0A1I2ECZ0"/>
<name>A0A1I2ECZ0_9BACT</name>
<proteinExistence type="predicted"/>
<evidence type="ECO:0008006" key="4">
    <source>
        <dbReference type="Google" id="ProtNLM"/>
    </source>
</evidence>
<dbReference type="AlphaFoldDB" id="A0A1I2ECZ0"/>
<dbReference type="RefSeq" id="WP_010528575.1">
    <property type="nucleotide sequence ID" value="NZ_AFSL01000088.1"/>
</dbReference>
<dbReference type="OrthoDB" id="1467932at2"/>
<keyword evidence="1" id="KW-0175">Coiled coil</keyword>
<dbReference type="STRING" id="385682.SAMN05444380_12228"/>
<reference evidence="2 3" key="1">
    <citation type="submission" date="2016-10" db="EMBL/GenBank/DDBJ databases">
        <authorList>
            <person name="de Groot N.N."/>
        </authorList>
    </citation>
    <scope>NUCLEOTIDE SEQUENCE [LARGE SCALE GENOMIC DNA]</scope>
    <source>
        <strain evidence="2 3">DSM 19012</strain>
    </source>
</reference>